<dbReference type="AlphaFoldDB" id="A0A2R5F9I4"/>
<organism evidence="4 5">
    <name type="scientific">Novimethylophilus kurashikiensis</name>
    <dbReference type="NCBI Taxonomy" id="1825523"/>
    <lineage>
        <taxon>Bacteria</taxon>
        <taxon>Pseudomonadati</taxon>
        <taxon>Pseudomonadota</taxon>
        <taxon>Betaproteobacteria</taxon>
        <taxon>Nitrosomonadales</taxon>
        <taxon>Methylophilaceae</taxon>
        <taxon>Novimethylophilus</taxon>
    </lineage>
</organism>
<evidence type="ECO:0000313" key="4">
    <source>
        <dbReference type="EMBL" id="GBG14695.1"/>
    </source>
</evidence>
<dbReference type="SMART" id="SM00028">
    <property type="entry name" value="TPR"/>
    <property type="match status" value="7"/>
</dbReference>
<dbReference type="PANTHER" id="PTHR44943:SF8">
    <property type="entry name" value="TPR REPEAT-CONTAINING PROTEIN MJ0263"/>
    <property type="match status" value="1"/>
</dbReference>
<dbReference type="RefSeq" id="WP_109015875.1">
    <property type="nucleotide sequence ID" value="NZ_BDOQ01000009.1"/>
</dbReference>
<evidence type="ECO:0000256" key="1">
    <source>
        <dbReference type="ARBA" id="ARBA00022737"/>
    </source>
</evidence>
<comment type="caution">
    <text evidence="4">The sequence shown here is derived from an EMBL/GenBank/DDBJ whole genome shotgun (WGS) entry which is preliminary data.</text>
</comment>
<dbReference type="PANTHER" id="PTHR44943">
    <property type="entry name" value="CELLULOSE SYNTHASE OPERON PROTEIN C"/>
    <property type="match status" value="1"/>
</dbReference>
<sequence length="565" mass="63625">MRNMHQAARQPGQADIQALLGLYNAGNLAQAEMLAKSLLSHFPNELMIHNVLGVCLEGQKKFEEAAACYRRMIGLNGKVAEFHFNLGASLSNLGRLEEAVASYRKAIALKPNLVVAHFNLGTALQALRRLEEATASYRKAVALEPGFYEALGNLGTVLQEQGKLEEAISCYRKALAVYPDAKGHYNLGTALRNQGHLDEAIALFKKALELKPDYADAYSSMGVALWDQGNPNAAIESYHQALAIDPNHGDANYNMGVFLYDHGELEQAIPYFETSRTSDWQERVLYCLYKTRRFDEFELKLEPMLASKNVSPFLATLSTHYAENFGKEDRYNYCKNPMEFVYHDRIEPLAAENSQLLKDLLHDITLTDIAERKQGRLYYGIQSSGNLLKRSEASFKLLSSLIKDKIKSYRKHYAGKDCELIKSFPTDVEFSSSWYLRMRQGGHLTSHIHEEGWISGCVYLALPKQKETPHDGSIEFSTDGDEYPKEHENFPSKVIDPSVGDIVLFPSSLFHRTIPFNSDEDRVCVAFDLKPLQSLKALLFVSLGWLSLYLAEAVEFFVAESYLLA</sequence>
<keyword evidence="5" id="KW-1185">Reference proteome</keyword>
<name>A0A2R5F9I4_9PROT</name>
<dbReference type="Gene3D" id="2.60.120.620">
    <property type="entry name" value="q2cbj1_9rhob like domain"/>
    <property type="match status" value="1"/>
</dbReference>
<reference evidence="4 5" key="1">
    <citation type="journal article" date="2018" name="Environ. Microbiol.">
        <title>Isolation and genomic characterization of Novimethylophilus kurashikiensis gen. nov. sp. nov., a new lanthanide-dependent methylotrophic species of Methylophilaceae.</title>
        <authorList>
            <person name="Lv H."/>
            <person name="Sahin N."/>
            <person name="Tani A."/>
        </authorList>
    </citation>
    <scope>NUCLEOTIDE SEQUENCE [LARGE SCALE GENOMIC DNA]</scope>
    <source>
        <strain evidence="4 5">La2-4</strain>
    </source>
</reference>
<gene>
    <name evidence="4" type="ORF">NMK_2295</name>
</gene>
<dbReference type="Pfam" id="PF13414">
    <property type="entry name" value="TPR_11"/>
    <property type="match status" value="1"/>
</dbReference>
<dbReference type="SUPFAM" id="SSF51197">
    <property type="entry name" value="Clavaminate synthase-like"/>
    <property type="match status" value="1"/>
</dbReference>
<proteinExistence type="predicted"/>
<evidence type="ECO:0000313" key="5">
    <source>
        <dbReference type="Proteomes" id="UP000245081"/>
    </source>
</evidence>
<accession>A0A2R5F9I4</accession>
<dbReference type="InterPro" id="IPR051685">
    <property type="entry name" value="Ycf3/AcsC/BcsC/TPR_MFPF"/>
</dbReference>
<dbReference type="Proteomes" id="UP000245081">
    <property type="component" value="Unassembled WGS sequence"/>
</dbReference>
<dbReference type="InterPro" id="IPR012668">
    <property type="entry name" value="CHP02466"/>
</dbReference>
<dbReference type="SUPFAM" id="SSF48452">
    <property type="entry name" value="TPR-like"/>
    <property type="match status" value="2"/>
</dbReference>
<protein>
    <submittedName>
        <fullName evidence="4">Uncharacterized protein</fullName>
    </submittedName>
</protein>
<keyword evidence="2 3" id="KW-0802">TPR repeat</keyword>
<dbReference type="Pfam" id="PF13759">
    <property type="entry name" value="2OG-FeII_Oxy_5"/>
    <property type="match status" value="1"/>
</dbReference>
<keyword evidence="1" id="KW-0677">Repeat</keyword>
<feature type="repeat" description="TPR" evidence="3">
    <location>
        <begin position="148"/>
        <end position="180"/>
    </location>
</feature>
<evidence type="ECO:0000256" key="3">
    <source>
        <dbReference type="PROSITE-ProRule" id="PRU00339"/>
    </source>
</evidence>
<dbReference type="PROSITE" id="PS50005">
    <property type="entry name" value="TPR"/>
    <property type="match status" value="5"/>
</dbReference>
<feature type="repeat" description="TPR" evidence="3">
    <location>
        <begin position="80"/>
        <end position="113"/>
    </location>
</feature>
<dbReference type="EMBL" id="BDOQ01000009">
    <property type="protein sequence ID" value="GBG14695.1"/>
    <property type="molecule type" value="Genomic_DNA"/>
</dbReference>
<feature type="repeat" description="TPR" evidence="3">
    <location>
        <begin position="114"/>
        <end position="147"/>
    </location>
</feature>
<dbReference type="PROSITE" id="PS50293">
    <property type="entry name" value="TPR_REGION"/>
    <property type="match status" value="4"/>
</dbReference>
<dbReference type="InterPro" id="IPR019734">
    <property type="entry name" value="TPR_rpt"/>
</dbReference>
<feature type="repeat" description="TPR" evidence="3">
    <location>
        <begin position="181"/>
        <end position="214"/>
    </location>
</feature>
<dbReference type="InterPro" id="IPR011990">
    <property type="entry name" value="TPR-like_helical_dom_sf"/>
</dbReference>
<dbReference type="OrthoDB" id="549777at2"/>
<dbReference type="Gene3D" id="1.25.40.10">
    <property type="entry name" value="Tetratricopeptide repeat domain"/>
    <property type="match status" value="4"/>
</dbReference>
<evidence type="ECO:0000256" key="2">
    <source>
        <dbReference type="ARBA" id="ARBA00022803"/>
    </source>
</evidence>
<dbReference type="Pfam" id="PF13432">
    <property type="entry name" value="TPR_16"/>
    <property type="match status" value="3"/>
</dbReference>
<feature type="repeat" description="TPR" evidence="3">
    <location>
        <begin position="215"/>
        <end position="248"/>
    </location>
</feature>